<evidence type="ECO:0000313" key="1">
    <source>
        <dbReference type="EMBL" id="AIF47400.1"/>
    </source>
</evidence>
<gene>
    <name evidence="1" type="ORF">HY57_09005</name>
</gene>
<dbReference type="KEGG" id="dja:HY57_09005"/>
<accession>A0A075K0P2</accession>
<evidence type="ECO:0008006" key="3">
    <source>
        <dbReference type="Google" id="ProtNLM"/>
    </source>
</evidence>
<name>A0A075K0P2_9GAMM</name>
<dbReference type="PATRIC" id="fig|1217721.7.peg.1866"/>
<dbReference type="OrthoDB" id="5954007at2"/>
<dbReference type="HOGENOM" id="CLU_105026_0_0_6"/>
<evidence type="ECO:0000313" key="2">
    <source>
        <dbReference type="Proteomes" id="UP000027987"/>
    </source>
</evidence>
<dbReference type="EMBL" id="CP008884">
    <property type="protein sequence ID" value="AIF47400.1"/>
    <property type="molecule type" value="Genomic_DNA"/>
</dbReference>
<keyword evidence="2" id="KW-1185">Reference proteome</keyword>
<protein>
    <recommendedName>
        <fullName evidence="3">Type 4 fimbrial biogenesis protein PilX N-terminal domain-containing protein</fullName>
    </recommendedName>
</protein>
<dbReference type="Proteomes" id="UP000027987">
    <property type="component" value="Chromosome"/>
</dbReference>
<dbReference type="AlphaFoldDB" id="A0A075K0P2"/>
<proteinExistence type="predicted"/>
<organism evidence="1 2">
    <name type="scientific">Dyella japonica A8</name>
    <dbReference type="NCBI Taxonomy" id="1217721"/>
    <lineage>
        <taxon>Bacteria</taxon>
        <taxon>Pseudomonadati</taxon>
        <taxon>Pseudomonadota</taxon>
        <taxon>Gammaproteobacteria</taxon>
        <taxon>Lysobacterales</taxon>
        <taxon>Rhodanobacteraceae</taxon>
        <taxon>Dyella</taxon>
    </lineage>
</organism>
<reference evidence="1 2" key="1">
    <citation type="submission" date="2014-07" db="EMBL/GenBank/DDBJ databases">
        <title>Complete Genome Sequence of Dyella japonica Strain A8 Isolated from Malaysian Tropical Soil.</title>
        <authorList>
            <person name="Hui R.K.H."/>
            <person name="Chen J.-W."/>
            <person name="Chan K.-G."/>
            <person name="Leung F.C.C."/>
        </authorList>
    </citation>
    <scope>NUCLEOTIDE SEQUENCE [LARGE SCALE GENOMIC DNA]</scope>
    <source>
        <strain evidence="1 2">A8</strain>
    </source>
</reference>
<dbReference type="STRING" id="1217721.HY57_09005"/>
<sequence length="180" mass="18282">MSTLIAVVVLLVTLLAAVALLRSVDTSNTLAGSIAFKQAATQEAELAYKDMLSNQSSFSGSTGIGEANLGTPTWYFASLQTVDSRGVPTALANGTAGKSVTMPSGTTDKVSYVVERLCPQAGPPLTVAPNQCLVPGATVTGGSTTGNQGGFTAGALAGYRLTIRIVGPKGATTFVQTMLH</sequence>